<dbReference type="EMBL" id="CP002691">
    <property type="protein sequence ID" value="AEE53901.1"/>
    <property type="molecule type" value="Genomic_DNA"/>
</dbReference>
<name>F4L2I3_HALH1</name>
<evidence type="ECO:0000313" key="3">
    <source>
        <dbReference type="Proteomes" id="UP000008461"/>
    </source>
</evidence>
<dbReference type="CDD" id="cd18677">
    <property type="entry name" value="PIN_MjVapC2-VapC6_like"/>
    <property type="match status" value="1"/>
</dbReference>
<dbReference type="PANTHER" id="PTHR39677">
    <property type="entry name" value="RIBONUCLEASE VAPC6"/>
    <property type="match status" value="1"/>
</dbReference>
<dbReference type="AlphaFoldDB" id="F4L2I3"/>
<organism evidence="2 3">
    <name type="scientific">Haliscomenobacter hydrossis (strain ATCC 27775 / DSM 1100 / LMG 10767 / O)</name>
    <dbReference type="NCBI Taxonomy" id="760192"/>
    <lineage>
        <taxon>Bacteria</taxon>
        <taxon>Pseudomonadati</taxon>
        <taxon>Bacteroidota</taxon>
        <taxon>Saprospiria</taxon>
        <taxon>Saprospirales</taxon>
        <taxon>Haliscomenobacteraceae</taxon>
        <taxon>Haliscomenobacter</taxon>
    </lineage>
</organism>
<sequence length="147" mass="16387">MKIFLDSGVLIEYEKQTKTELLQKLVQSNHQILINPIVASEYLYQLLGILDGRSPMSICESGKINEVLSLHDTKTFLTGFQFLAIPEDALPLSVDFMKKHNLLPNDALILASCKLQEVKVLASYDSDFYHSCAAEGIQLITKVSDLG</sequence>
<dbReference type="RefSeq" id="WP_013768423.1">
    <property type="nucleotide sequence ID" value="NC_015510.1"/>
</dbReference>
<reference key="2">
    <citation type="submission" date="2011-04" db="EMBL/GenBank/DDBJ databases">
        <title>Complete sequence of chromosome of Haliscomenobacter hydrossis DSM 1100.</title>
        <authorList>
            <consortium name="US DOE Joint Genome Institute (JGI-PGF)"/>
            <person name="Lucas S."/>
            <person name="Han J."/>
            <person name="Lapidus A."/>
            <person name="Bruce D."/>
            <person name="Goodwin L."/>
            <person name="Pitluck S."/>
            <person name="Peters L."/>
            <person name="Kyrpides N."/>
            <person name="Mavromatis K."/>
            <person name="Ivanova N."/>
            <person name="Ovchinnikova G."/>
            <person name="Pagani I."/>
            <person name="Daligault H."/>
            <person name="Detter J.C."/>
            <person name="Han C."/>
            <person name="Land M."/>
            <person name="Hauser L."/>
            <person name="Markowitz V."/>
            <person name="Cheng J.-F."/>
            <person name="Hugenholtz P."/>
            <person name="Woyke T."/>
            <person name="Wu D."/>
            <person name="Verbarg S."/>
            <person name="Frueling A."/>
            <person name="Brambilla E."/>
            <person name="Klenk H.-P."/>
            <person name="Eisen J.A."/>
        </authorList>
    </citation>
    <scope>NUCLEOTIDE SEQUENCE</scope>
    <source>
        <strain>DSM 1100</strain>
    </source>
</reference>
<evidence type="ECO:0000313" key="2">
    <source>
        <dbReference type="EMBL" id="AEE53901.1"/>
    </source>
</evidence>
<dbReference type="InterPro" id="IPR002716">
    <property type="entry name" value="PIN_dom"/>
</dbReference>
<protein>
    <submittedName>
        <fullName evidence="2">PilT protein domain protein</fullName>
    </submittedName>
</protein>
<dbReference type="Proteomes" id="UP000008461">
    <property type="component" value="Chromosome"/>
</dbReference>
<dbReference type="HOGENOM" id="CLU_134210_1_1_10"/>
<dbReference type="PANTHER" id="PTHR39677:SF4">
    <property type="entry name" value="RIBONUCLEASE VAPC6"/>
    <property type="match status" value="1"/>
</dbReference>
<dbReference type="OrthoDB" id="955711at2"/>
<dbReference type="STRING" id="760192.Halhy_6079"/>
<dbReference type="InterPro" id="IPR029060">
    <property type="entry name" value="PIN-like_dom_sf"/>
</dbReference>
<gene>
    <name evidence="2" type="ordered locus">Halhy_6079</name>
</gene>
<keyword evidence="3" id="KW-1185">Reference proteome</keyword>
<dbReference type="SMART" id="SM00670">
    <property type="entry name" value="PINc"/>
    <property type="match status" value="1"/>
</dbReference>
<evidence type="ECO:0000259" key="1">
    <source>
        <dbReference type="SMART" id="SM00670"/>
    </source>
</evidence>
<dbReference type="Gene3D" id="3.40.50.1010">
    <property type="entry name" value="5'-nuclease"/>
    <property type="match status" value="1"/>
</dbReference>
<feature type="domain" description="PIN" evidence="1">
    <location>
        <begin position="1"/>
        <end position="130"/>
    </location>
</feature>
<dbReference type="eggNOG" id="COG1848">
    <property type="taxonomic scope" value="Bacteria"/>
</dbReference>
<dbReference type="KEGG" id="hhy:Halhy_6079"/>
<reference evidence="2 3" key="1">
    <citation type="journal article" date="2011" name="Stand. Genomic Sci.">
        <title>Complete genome sequence of Haliscomenobacter hydrossis type strain (O).</title>
        <authorList>
            <consortium name="US DOE Joint Genome Institute (JGI-PGF)"/>
            <person name="Daligault H."/>
            <person name="Lapidus A."/>
            <person name="Zeytun A."/>
            <person name="Nolan M."/>
            <person name="Lucas S."/>
            <person name="Del Rio T.G."/>
            <person name="Tice H."/>
            <person name="Cheng J.F."/>
            <person name="Tapia R."/>
            <person name="Han C."/>
            <person name="Goodwin L."/>
            <person name="Pitluck S."/>
            <person name="Liolios K."/>
            <person name="Pagani I."/>
            <person name="Ivanova N."/>
            <person name="Huntemann M."/>
            <person name="Mavromatis K."/>
            <person name="Mikhailova N."/>
            <person name="Pati A."/>
            <person name="Chen A."/>
            <person name="Palaniappan K."/>
            <person name="Land M."/>
            <person name="Hauser L."/>
            <person name="Brambilla E.M."/>
            <person name="Rohde M."/>
            <person name="Verbarg S."/>
            <person name="Goker M."/>
            <person name="Bristow J."/>
            <person name="Eisen J.A."/>
            <person name="Markowitz V."/>
            <person name="Hugenholtz P."/>
            <person name="Kyrpides N.C."/>
            <person name="Klenk H.P."/>
            <person name="Woyke T."/>
        </authorList>
    </citation>
    <scope>NUCLEOTIDE SEQUENCE [LARGE SCALE GENOMIC DNA]</scope>
    <source>
        <strain evidence="3">ATCC 27775 / DSM 1100 / LMG 10767 / O</strain>
    </source>
</reference>
<accession>F4L2I3</accession>
<dbReference type="Pfam" id="PF01850">
    <property type="entry name" value="PIN"/>
    <property type="match status" value="1"/>
</dbReference>
<dbReference type="SUPFAM" id="SSF88723">
    <property type="entry name" value="PIN domain-like"/>
    <property type="match status" value="1"/>
</dbReference>
<proteinExistence type="predicted"/>